<dbReference type="GO" id="GO:0030479">
    <property type="term" value="C:actin cortical patch"/>
    <property type="evidence" value="ECO:0007669"/>
    <property type="project" value="TreeGrafter"/>
</dbReference>
<evidence type="ECO:0000313" key="5">
    <source>
        <dbReference type="Proteomes" id="UP000242287"/>
    </source>
</evidence>
<keyword evidence="5" id="KW-1185">Reference proteome</keyword>
<sequence length="142" mass="15902">MPVSGTVDIPSKLKETIRKFRFTKRNGGTAALVIKINRVQLFMELEEHYDDISIEDLATELPENSPRYVFLSHELTHADGRKSFPLVLVNWVPTGSEIGLLTLHASALLSFQNAADVMRVIEIRDGPEALTKEVVDEKLLTS</sequence>
<protein>
    <recommendedName>
        <fullName evidence="3">ADF-H domain-containing protein</fullName>
    </recommendedName>
</protein>
<dbReference type="SMART" id="SM00102">
    <property type="entry name" value="ADF"/>
    <property type="match status" value="1"/>
</dbReference>
<evidence type="ECO:0000256" key="1">
    <source>
        <dbReference type="ARBA" id="ARBA00010055"/>
    </source>
</evidence>
<comment type="similarity">
    <text evidence="1 2">Belongs to the actin-binding proteins ADF family. GMF subfamily.</text>
</comment>
<name>A0A2A9NHG3_9AGAR</name>
<dbReference type="GO" id="GO:0003779">
    <property type="term" value="F:actin binding"/>
    <property type="evidence" value="ECO:0007669"/>
    <property type="project" value="InterPro"/>
</dbReference>
<dbReference type="GO" id="GO:0071933">
    <property type="term" value="F:Arp2/3 complex binding"/>
    <property type="evidence" value="ECO:0007669"/>
    <property type="project" value="InterPro"/>
</dbReference>
<accession>A0A2A9NHG3</accession>
<dbReference type="EMBL" id="KZ302131">
    <property type="protein sequence ID" value="PFH47150.1"/>
    <property type="molecule type" value="Genomic_DNA"/>
</dbReference>
<dbReference type="PIRSF" id="PIRSF001788">
    <property type="entry name" value="GMF-beta"/>
    <property type="match status" value="1"/>
</dbReference>
<dbReference type="PROSITE" id="PS51263">
    <property type="entry name" value="ADF_H"/>
    <property type="match status" value="1"/>
</dbReference>
<dbReference type="InterPro" id="IPR002108">
    <property type="entry name" value="ADF-H"/>
</dbReference>
<dbReference type="STRING" id="703135.A0A2A9NHG3"/>
<dbReference type="PANTHER" id="PTHR11249:SF2">
    <property type="entry name" value="GLIA MATURATION FACTOR"/>
    <property type="match status" value="1"/>
</dbReference>
<evidence type="ECO:0000259" key="3">
    <source>
        <dbReference type="PROSITE" id="PS51263"/>
    </source>
</evidence>
<gene>
    <name evidence="4" type="ORF">AMATHDRAFT_68362</name>
</gene>
<dbReference type="OrthoDB" id="3919494at2759"/>
<reference evidence="4 5" key="1">
    <citation type="submission" date="2014-02" db="EMBL/GenBank/DDBJ databases">
        <title>Transposable element dynamics among asymbiotic and ectomycorrhizal Amanita fungi.</title>
        <authorList>
            <consortium name="DOE Joint Genome Institute"/>
            <person name="Hess J."/>
            <person name="Skrede I."/>
            <person name="Wolfe B."/>
            <person name="LaButti K."/>
            <person name="Ohm R.A."/>
            <person name="Grigoriev I.V."/>
            <person name="Pringle A."/>
        </authorList>
    </citation>
    <scope>NUCLEOTIDE SEQUENCE [LARGE SCALE GENOMIC DNA]</scope>
    <source>
        <strain evidence="4 5">SKay4041</strain>
    </source>
</reference>
<proteinExistence type="inferred from homology"/>
<dbReference type="PANTHER" id="PTHR11249">
    <property type="entry name" value="GLIAL FACTOR NATURATION FACTOR"/>
    <property type="match status" value="1"/>
</dbReference>
<dbReference type="CDD" id="cd11283">
    <property type="entry name" value="ADF_GMF-beta_like"/>
    <property type="match status" value="1"/>
</dbReference>
<comment type="subcellular location">
    <subcellularLocation>
        <location evidence="2">Cytoplasm</location>
    </subcellularLocation>
    <subcellularLocation>
        <location evidence="2">Nucleus</location>
    </subcellularLocation>
</comment>
<dbReference type="InterPro" id="IPR011171">
    <property type="entry name" value="GMF"/>
</dbReference>
<evidence type="ECO:0000256" key="2">
    <source>
        <dbReference type="PIRNR" id="PIRNR001788"/>
    </source>
</evidence>
<dbReference type="Pfam" id="PF00241">
    <property type="entry name" value="Cofilin_ADF"/>
    <property type="match status" value="1"/>
</dbReference>
<feature type="domain" description="ADF-H" evidence="3">
    <location>
        <begin position="4"/>
        <end position="140"/>
    </location>
</feature>
<dbReference type="SUPFAM" id="SSF55753">
    <property type="entry name" value="Actin depolymerizing proteins"/>
    <property type="match status" value="1"/>
</dbReference>
<keyword evidence="2" id="KW-0539">Nucleus</keyword>
<dbReference type="GO" id="GO:0005634">
    <property type="term" value="C:nucleus"/>
    <property type="evidence" value="ECO:0007669"/>
    <property type="project" value="UniProtKB-SubCell"/>
</dbReference>
<keyword evidence="2" id="KW-0963">Cytoplasm</keyword>
<evidence type="ECO:0000313" key="4">
    <source>
        <dbReference type="EMBL" id="PFH47150.1"/>
    </source>
</evidence>
<dbReference type="Gene3D" id="3.40.20.10">
    <property type="entry name" value="Severin"/>
    <property type="match status" value="1"/>
</dbReference>
<dbReference type="GO" id="GO:0034316">
    <property type="term" value="P:negative regulation of Arp2/3 complex-mediated actin nucleation"/>
    <property type="evidence" value="ECO:0007669"/>
    <property type="project" value="TreeGrafter"/>
</dbReference>
<dbReference type="GO" id="GO:0071846">
    <property type="term" value="P:actin filament debranching"/>
    <property type="evidence" value="ECO:0007669"/>
    <property type="project" value="InterPro"/>
</dbReference>
<dbReference type="Proteomes" id="UP000242287">
    <property type="component" value="Unassembled WGS sequence"/>
</dbReference>
<organism evidence="4 5">
    <name type="scientific">Amanita thiersii Skay4041</name>
    <dbReference type="NCBI Taxonomy" id="703135"/>
    <lineage>
        <taxon>Eukaryota</taxon>
        <taxon>Fungi</taxon>
        <taxon>Dikarya</taxon>
        <taxon>Basidiomycota</taxon>
        <taxon>Agaricomycotina</taxon>
        <taxon>Agaricomycetes</taxon>
        <taxon>Agaricomycetidae</taxon>
        <taxon>Agaricales</taxon>
        <taxon>Pluteineae</taxon>
        <taxon>Amanitaceae</taxon>
        <taxon>Amanita</taxon>
    </lineage>
</organism>
<dbReference type="InterPro" id="IPR029006">
    <property type="entry name" value="ADF-H/Gelsolin-like_dom_sf"/>
</dbReference>
<dbReference type="AlphaFoldDB" id="A0A2A9NHG3"/>